<feature type="region of interest" description="Disordered" evidence="1">
    <location>
        <begin position="1"/>
        <end position="37"/>
    </location>
</feature>
<protein>
    <submittedName>
        <fullName evidence="2">Uncharacterized protein</fullName>
    </submittedName>
</protein>
<name>M1UX60_CYAM1</name>
<evidence type="ECO:0000313" key="3">
    <source>
        <dbReference type="Proteomes" id="UP000007014"/>
    </source>
</evidence>
<organism evidence="2 3">
    <name type="scientific">Cyanidioschyzon merolae (strain NIES-3377 / 10D)</name>
    <name type="common">Unicellular red alga</name>
    <dbReference type="NCBI Taxonomy" id="280699"/>
    <lineage>
        <taxon>Eukaryota</taxon>
        <taxon>Rhodophyta</taxon>
        <taxon>Bangiophyceae</taxon>
        <taxon>Cyanidiales</taxon>
        <taxon>Cyanidiaceae</taxon>
        <taxon>Cyanidioschyzon</taxon>
    </lineage>
</organism>
<feature type="compositionally biased region" description="Acidic residues" evidence="1">
    <location>
        <begin position="10"/>
        <end position="27"/>
    </location>
</feature>
<dbReference type="Proteomes" id="UP000007014">
    <property type="component" value="Chromosome 19"/>
</dbReference>
<evidence type="ECO:0000313" key="2">
    <source>
        <dbReference type="EMBL" id="BAM82981.1"/>
    </source>
</evidence>
<keyword evidence="3" id="KW-1185">Reference proteome</keyword>
<reference evidence="2 3" key="1">
    <citation type="journal article" date="2004" name="Nature">
        <title>Genome sequence of the ultrasmall unicellular red alga Cyanidioschyzon merolae 10D.</title>
        <authorList>
            <person name="Matsuzaki M."/>
            <person name="Misumi O."/>
            <person name="Shin-i T."/>
            <person name="Maruyama S."/>
            <person name="Takahara M."/>
            <person name="Miyagishima S."/>
            <person name="Mori T."/>
            <person name="Nishida K."/>
            <person name="Yagisawa F."/>
            <person name="Nishida K."/>
            <person name="Yoshida Y."/>
            <person name="Nishimura Y."/>
            <person name="Nakao S."/>
            <person name="Kobayashi T."/>
            <person name="Momoyama Y."/>
            <person name="Higashiyama T."/>
            <person name="Minoda A."/>
            <person name="Sano M."/>
            <person name="Nomoto H."/>
            <person name="Oishi K."/>
            <person name="Hayashi H."/>
            <person name="Ohta F."/>
            <person name="Nishizaka S."/>
            <person name="Haga S."/>
            <person name="Miura S."/>
            <person name="Morishita T."/>
            <person name="Kabeya Y."/>
            <person name="Terasawa K."/>
            <person name="Suzuki Y."/>
            <person name="Ishii Y."/>
            <person name="Asakawa S."/>
            <person name="Takano H."/>
            <person name="Ohta N."/>
            <person name="Kuroiwa H."/>
            <person name="Tanaka K."/>
            <person name="Shimizu N."/>
            <person name="Sugano S."/>
            <person name="Sato N."/>
            <person name="Nozaki H."/>
            <person name="Ogasawara N."/>
            <person name="Kohara Y."/>
            <person name="Kuroiwa T."/>
        </authorList>
    </citation>
    <scope>NUCLEOTIDE SEQUENCE [LARGE SCALE GENOMIC DNA]</scope>
    <source>
        <strain evidence="2 3">10D</strain>
    </source>
</reference>
<dbReference type="EMBL" id="AP006501">
    <property type="protein sequence ID" value="BAM82981.1"/>
    <property type="molecule type" value="Genomic_DNA"/>
</dbReference>
<evidence type="ECO:0000256" key="1">
    <source>
        <dbReference type="SAM" id="MobiDB-lite"/>
    </source>
</evidence>
<dbReference type="HOGENOM" id="CLU_960933_0_0_1"/>
<dbReference type="GeneID" id="16997477"/>
<accession>M1UX60</accession>
<feature type="compositionally biased region" description="Low complexity" evidence="1">
    <location>
        <begin position="76"/>
        <end position="90"/>
    </location>
</feature>
<dbReference type="RefSeq" id="XP_005539017.1">
    <property type="nucleotide sequence ID" value="XM_005538960.1"/>
</dbReference>
<reference evidence="2 3" key="2">
    <citation type="journal article" date="2007" name="BMC Biol.">
        <title>A 100%-complete sequence reveals unusually simple genomic features in the hot-spring red alga Cyanidioschyzon merolae.</title>
        <authorList>
            <person name="Nozaki H."/>
            <person name="Takano H."/>
            <person name="Misumi O."/>
            <person name="Terasawa K."/>
            <person name="Matsuzaki M."/>
            <person name="Maruyama S."/>
            <person name="Nishida K."/>
            <person name="Yagisawa F."/>
            <person name="Yoshida Y."/>
            <person name="Fujiwara T."/>
            <person name="Takio S."/>
            <person name="Tamura K."/>
            <person name="Chung S.J."/>
            <person name="Nakamura S."/>
            <person name="Kuroiwa H."/>
            <person name="Tanaka K."/>
            <person name="Sato N."/>
            <person name="Kuroiwa T."/>
        </authorList>
    </citation>
    <scope>NUCLEOTIDE SEQUENCE [LARGE SCALE GENOMIC DNA]</scope>
    <source>
        <strain evidence="2 3">10D</strain>
    </source>
</reference>
<dbReference type="AlphaFoldDB" id="M1UX60"/>
<dbReference type="KEGG" id="cme:CYME_CMS421C"/>
<gene>
    <name evidence="2" type="ORF">CYME_CMS421C</name>
</gene>
<dbReference type="Gramene" id="CMS421CT">
    <property type="protein sequence ID" value="CMS421CT"/>
    <property type="gene ID" value="CMS421C"/>
</dbReference>
<proteinExistence type="predicted"/>
<sequence>MELASPTYLPEEDTRNEDDDLDGDEGTTLERGVDLPAPPLPRATYWLRGSWRSVLGDAPFGDAWLAEWSAWAAAPTAATPAPPGTSAALPAQPPSTEEKPPAAGASASALAAAAAAAVDATSPERLVQEARSLLRAWFQEYRHGLELLEETRTPSPDARQALHQTWTLCDGMLRALVQRLNALRAWQAALQLVYLSMDQVEAMRHQVEKIRYERAQRAASTCAGDQQVSIAAAADEAQTTCANVCQQQAVLHEQAPVAKNAATEALLATAELRMIEKLQEIARQFPDVTE</sequence>
<feature type="region of interest" description="Disordered" evidence="1">
    <location>
        <begin position="76"/>
        <end position="105"/>
    </location>
</feature>